<reference evidence="1 2" key="1">
    <citation type="submission" date="2018-02" db="EMBL/GenBank/DDBJ databases">
        <title>Draft genome sequence of Streptococcus oricebi CCUG 70868T type strain.</title>
        <authorList>
            <person name="Mendez V."/>
            <person name="Salva-Serra F."/>
            <person name="Jaen-Luchoro D."/>
            <person name="Gonzales-Siles L."/>
            <person name="Karlsson R."/>
            <person name="Engstrom-Jakobsson H."/>
            <person name="Busquets A."/>
            <person name="Gomila M."/>
            <person name="Pineiro-Iglesias B."/>
            <person name="Bennasar-Figueras A."/>
            <person name="Seeger M."/>
            <person name="Moore E."/>
        </authorList>
    </citation>
    <scope>NUCLEOTIDE SEQUENCE [LARGE SCALE GENOMIC DNA]</scope>
    <source>
        <strain evidence="1 2">CCUG 70868</strain>
    </source>
</reference>
<comment type="caution">
    <text evidence="1">The sequence shown here is derived from an EMBL/GenBank/DDBJ whole genome shotgun (WGS) entry which is preliminary data.</text>
</comment>
<evidence type="ECO:0000313" key="2">
    <source>
        <dbReference type="Proteomes" id="UP001519296"/>
    </source>
</evidence>
<evidence type="ECO:0008006" key="3">
    <source>
        <dbReference type="Google" id="ProtNLM"/>
    </source>
</evidence>
<dbReference type="InterPro" id="IPR025387">
    <property type="entry name" value="DUF4299"/>
</dbReference>
<sequence length="293" mass="33760">MKNRNFQIKSKQEFLIEDFLSNNLFECYSVKLREGAQQTTNTEEKNFISSFSSVHFGVKGQSAFGFRVSYIQEQGIYQLSVPPMATSSDWAGALMFMKLLVNLTKGEIYADDNEKVSVENITASFYISYILEDLQVLSSLLKSTSDVIKFLGVRRPIYFNQSFLSMILMVEDNEILENYDKRILLTQNVQAYFSEQKIYKLEVGDKSSFLGVAYLNMDTPTVLPFKPTLTQEEQKYYKEDEISEWRLFIMNSEDKKKAEVEYESFLSNLPTGKLYMLDAVYALIPPFSISDLG</sequence>
<dbReference type="Pfam" id="PF14132">
    <property type="entry name" value="DUF4299"/>
    <property type="match status" value="1"/>
</dbReference>
<proteinExistence type="predicted"/>
<keyword evidence="2" id="KW-1185">Reference proteome</keyword>
<dbReference type="RefSeq" id="WP_209628332.1">
    <property type="nucleotide sequence ID" value="NZ_PRDG01000004.1"/>
</dbReference>
<accession>A0ABS5B752</accession>
<dbReference type="Proteomes" id="UP001519296">
    <property type="component" value="Unassembled WGS sequence"/>
</dbReference>
<protein>
    <recommendedName>
        <fullName evidence="3">DUF4299 family protein</fullName>
    </recommendedName>
</protein>
<organism evidence="1 2">
    <name type="scientific">Streptococcus oricebi</name>
    <dbReference type="NCBI Taxonomy" id="1547447"/>
    <lineage>
        <taxon>Bacteria</taxon>
        <taxon>Bacillati</taxon>
        <taxon>Bacillota</taxon>
        <taxon>Bacilli</taxon>
        <taxon>Lactobacillales</taxon>
        <taxon>Streptococcaceae</taxon>
        <taxon>Streptococcus</taxon>
    </lineage>
</organism>
<gene>
    <name evidence="1" type="ORF">C4K46_07795</name>
</gene>
<dbReference type="EMBL" id="PRDG01000004">
    <property type="protein sequence ID" value="MBP2623839.1"/>
    <property type="molecule type" value="Genomic_DNA"/>
</dbReference>
<evidence type="ECO:0000313" key="1">
    <source>
        <dbReference type="EMBL" id="MBP2623839.1"/>
    </source>
</evidence>
<name>A0ABS5B752_9STRE</name>